<sequence length="95" mass="11006">MTECRYPTKRRFDTRALAREGAANIRAVVEARGEVFNTLYPYRCPSGPHWHLSSARQGFADCGQCGTRRPAWFDSVRREWVIYAHDRCQTQAVSR</sequence>
<dbReference type="EMBL" id="MH632120">
    <property type="protein sequence ID" value="AXN53323.1"/>
    <property type="molecule type" value="Genomic_DNA"/>
</dbReference>
<dbReference type="Proteomes" id="UP000259812">
    <property type="component" value="Genome"/>
</dbReference>
<evidence type="ECO:0000313" key="2">
    <source>
        <dbReference type="Proteomes" id="UP000259812"/>
    </source>
</evidence>
<dbReference type="GeneID" id="60320806"/>
<keyword evidence="2" id="KW-1185">Reference proteome</keyword>
<dbReference type="KEGG" id="vg:60320806"/>
<proteinExistence type="predicted"/>
<organism evidence="1 2">
    <name type="scientific">Mycobacterium phage Thonko</name>
    <dbReference type="NCBI Taxonomy" id="2282910"/>
    <lineage>
        <taxon>Viruses</taxon>
        <taxon>Duplodnaviria</taxon>
        <taxon>Heunggongvirae</taxon>
        <taxon>Uroviricota</taxon>
        <taxon>Caudoviricetes</taxon>
        <taxon>Bclasvirinae</taxon>
        <taxon>Thonkovirus</taxon>
        <taxon>Thonkovirus thonko</taxon>
    </lineage>
</organism>
<name>A0A346FC98_9CAUD</name>
<accession>A0A346FC98</accession>
<evidence type="ECO:0000313" key="1">
    <source>
        <dbReference type="EMBL" id="AXN53323.1"/>
    </source>
</evidence>
<reference evidence="2" key="1">
    <citation type="submission" date="2018-07" db="EMBL/GenBank/DDBJ databases">
        <authorList>
            <person name="Quirk P.G."/>
            <person name="Krulwich T.A."/>
        </authorList>
    </citation>
    <scope>NUCLEOTIDE SEQUENCE [LARGE SCALE GENOMIC DNA]</scope>
</reference>
<protein>
    <submittedName>
        <fullName evidence="1">Uncharacterized protein</fullName>
    </submittedName>
</protein>
<dbReference type="RefSeq" id="YP_009949402.1">
    <property type="nucleotide sequence ID" value="NC_051580.1"/>
</dbReference>
<gene>
    <name evidence="1" type="primary">51</name>
    <name evidence="1" type="ORF">PBI_THONKO_51</name>
</gene>